<dbReference type="EMBL" id="JANRMI010000004">
    <property type="protein sequence ID" value="MDG0817415.1"/>
    <property type="molecule type" value="Genomic_DNA"/>
</dbReference>
<proteinExistence type="predicted"/>
<sequence length="691" mass="76533">MKRLKHLRSNSGFTLVEILIALSLFGMLTSGIMTMNTWLNNSVATEASKVDRDIENTEMLKLVTQPLYFGSLQDFPENEQLAQCMKIDTRECNTDTDYKLIPFNLTTKTKMFLASTTNESGNIKNELTFRVHCPENKTFCDRASYYTVTVKTFINYLSFKSALVEKKGVVTPDFTNVVTYVPDNTVASGRPINVVLFVDNSNSMVFAKDQIKSALEALLNKLSTMNVTVGLYPLVTPYTSTANRYYLDTNGNQITTMPPYPYPGNFTYYELYSVAGSWRNYKSSFNPTSYITNYPEGANAVFPFLTSDDTSLRTSKLDSMKNLVESYFNYPTTSSLDTPLCSLIRYLETPQSPSPFSMDQFTPTAFFIISNEDDETDFNLAWFQNGSCLKGYLMKWTVSPTTYNYWGRNQQKVFNFSANVLLDGAPATLNALFSTSTSYDSKYINGDSCDADIATMNSAAAEKMISQTVATSYPNYKYIPGSGFTLTKCLVQTPYFIIKLGLPSPDATICPAFESSNPPSSSYIPGSCYERYDNIGTQGGSVQSYPLMPGISNPVDAAYKSIQDHLNLANVLYIPIVHTDATTCTLTPGSQVGTRYMALGNKPGINSKPIPICSPDYSAHLSKLDQWIADFAANDLQLSPSVAANFSSVELSRNGATITLTSNVDFSLVGTTLSFKPGILQPNDVIRVYLK</sequence>
<keyword evidence="1" id="KW-0812">Transmembrane</keyword>
<comment type="caution">
    <text evidence="2">The sequence shown here is derived from an EMBL/GenBank/DDBJ whole genome shotgun (WGS) entry which is preliminary data.</text>
</comment>
<organism evidence="2 3">
    <name type="scientific">Bdellovibrio svalbardensis</name>
    <dbReference type="NCBI Taxonomy" id="2972972"/>
    <lineage>
        <taxon>Bacteria</taxon>
        <taxon>Pseudomonadati</taxon>
        <taxon>Bdellovibrionota</taxon>
        <taxon>Bdellovibrionia</taxon>
        <taxon>Bdellovibrionales</taxon>
        <taxon>Pseudobdellovibrionaceae</taxon>
        <taxon>Bdellovibrio</taxon>
    </lineage>
</organism>
<dbReference type="InterPro" id="IPR012902">
    <property type="entry name" value="N_methyl_site"/>
</dbReference>
<dbReference type="NCBIfam" id="TIGR02532">
    <property type="entry name" value="IV_pilin_GFxxxE"/>
    <property type="match status" value="1"/>
</dbReference>
<dbReference type="PROSITE" id="PS00409">
    <property type="entry name" value="PROKAR_NTER_METHYL"/>
    <property type="match status" value="1"/>
</dbReference>
<accession>A0ABT6DMU1</accession>
<reference evidence="2" key="1">
    <citation type="submission" date="2022-08" db="EMBL/GenBank/DDBJ databases">
        <title>Novel Bdellovibrio Species Isolated from Svalbard: Designation Bdellovibrio svalbardensis.</title>
        <authorList>
            <person name="Mitchell R.J."/>
            <person name="Choi S.Y."/>
        </authorList>
    </citation>
    <scope>NUCLEOTIDE SEQUENCE</scope>
    <source>
        <strain evidence="2">PAP01</strain>
    </source>
</reference>
<dbReference type="RefSeq" id="WP_277578888.1">
    <property type="nucleotide sequence ID" value="NZ_JANRMI010000004.1"/>
</dbReference>
<dbReference type="Pfam" id="PF07963">
    <property type="entry name" value="N_methyl"/>
    <property type="match status" value="1"/>
</dbReference>
<keyword evidence="1" id="KW-1133">Transmembrane helix</keyword>
<gene>
    <name evidence="2" type="ORF">NWE73_13620</name>
</gene>
<evidence type="ECO:0000313" key="3">
    <source>
        <dbReference type="Proteomes" id="UP001152321"/>
    </source>
</evidence>
<dbReference type="Proteomes" id="UP001152321">
    <property type="component" value="Unassembled WGS sequence"/>
</dbReference>
<name>A0ABT6DMU1_9BACT</name>
<evidence type="ECO:0000313" key="2">
    <source>
        <dbReference type="EMBL" id="MDG0817415.1"/>
    </source>
</evidence>
<keyword evidence="3" id="KW-1185">Reference proteome</keyword>
<keyword evidence="1" id="KW-0472">Membrane</keyword>
<feature type="transmembrane region" description="Helical" evidence="1">
    <location>
        <begin position="12"/>
        <end position="33"/>
    </location>
</feature>
<evidence type="ECO:0000256" key="1">
    <source>
        <dbReference type="SAM" id="Phobius"/>
    </source>
</evidence>
<protein>
    <submittedName>
        <fullName evidence="2">Prepilin-type N-terminal cleavage/methylation domain-containing protein</fullName>
    </submittedName>
</protein>